<comment type="caution">
    <text evidence="1">The sequence shown here is derived from an EMBL/GenBank/DDBJ whole genome shotgun (WGS) entry which is preliminary data.</text>
</comment>
<reference evidence="1" key="1">
    <citation type="submission" date="2021-02" db="EMBL/GenBank/DDBJ databases">
        <authorList>
            <person name="Nowell W R."/>
        </authorList>
    </citation>
    <scope>NUCLEOTIDE SEQUENCE</scope>
</reference>
<organism evidence="1 2">
    <name type="scientific">Adineta ricciae</name>
    <name type="common">Rotifer</name>
    <dbReference type="NCBI Taxonomy" id="249248"/>
    <lineage>
        <taxon>Eukaryota</taxon>
        <taxon>Metazoa</taxon>
        <taxon>Spiralia</taxon>
        <taxon>Gnathifera</taxon>
        <taxon>Rotifera</taxon>
        <taxon>Eurotatoria</taxon>
        <taxon>Bdelloidea</taxon>
        <taxon>Adinetida</taxon>
        <taxon>Adinetidae</taxon>
        <taxon>Adineta</taxon>
    </lineage>
</organism>
<gene>
    <name evidence="1" type="ORF">EDS130_LOCUS36752</name>
</gene>
<dbReference type="EMBL" id="CAJNOJ010000347">
    <property type="protein sequence ID" value="CAF1411348.1"/>
    <property type="molecule type" value="Genomic_DNA"/>
</dbReference>
<sequence length="190" mass="22016">MWSCRRAAIATISFVILFCTVIYCNQVIFHWSILRSDSARAFLLAHDLWMRRPFTRYNLIVEQEGYSVKQCRQEFEVFNEKIVAVTENTCVNNTWYERAPMMHVSDMFADIEAFNLHEKCGPNGCDCDGRYAIRAVYDKKFGYPRSLVYGFEPYDSIDWLSVFSTGMVCTLIGTIHKPSMNITLKPLESA</sequence>
<evidence type="ECO:0000313" key="2">
    <source>
        <dbReference type="Proteomes" id="UP000663852"/>
    </source>
</evidence>
<dbReference type="AlphaFoldDB" id="A0A815LKJ3"/>
<evidence type="ECO:0000313" key="1">
    <source>
        <dbReference type="EMBL" id="CAF1411348.1"/>
    </source>
</evidence>
<dbReference type="Proteomes" id="UP000663852">
    <property type="component" value="Unassembled WGS sequence"/>
</dbReference>
<name>A0A815LKJ3_ADIRI</name>
<protein>
    <submittedName>
        <fullName evidence="1">Uncharacterized protein</fullName>
    </submittedName>
</protein>
<proteinExistence type="predicted"/>
<accession>A0A815LKJ3</accession>